<dbReference type="AlphaFoldDB" id="A0AAF3EE98"/>
<protein>
    <submittedName>
        <fullName evidence="2">Uncharacterized protein</fullName>
    </submittedName>
</protein>
<evidence type="ECO:0000313" key="1">
    <source>
        <dbReference type="Proteomes" id="UP000887575"/>
    </source>
</evidence>
<accession>A0AAF3EE98</accession>
<dbReference type="WBParaSite" id="MBELARI_LOCUS12235">
    <property type="protein sequence ID" value="MBELARI_LOCUS12235"/>
    <property type="gene ID" value="MBELARI_LOCUS12235"/>
</dbReference>
<organism evidence="1 2">
    <name type="scientific">Mesorhabditis belari</name>
    <dbReference type="NCBI Taxonomy" id="2138241"/>
    <lineage>
        <taxon>Eukaryota</taxon>
        <taxon>Metazoa</taxon>
        <taxon>Ecdysozoa</taxon>
        <taxon>Nematoda</taxon>
        <taxon>Chromadorea</taxon>
        <taxon>Rhabditida</taxon>
        <taxon>Rhabditina</taxon>
        <taxon>Rhabditomorpha</taxon>
        <taxon>Rhabditoidea</taxon>
        <taxon>Rhabditidae</taxon>
        <taxon>Mesorhabditinae</taxon>
        <taxon>Mesorhabditis</taxon>
    </lineage>
</organism>
<keyword evidence="1" id="KW-1185">Reference proteome</keyword>
<evidence type="ECO:0000313" key="2">
    <source>
        <dbReference type="WBParaSite" id="MBELARI_LOCUS12235"/>
    </source>
</evidence>
<sequence>MFHSCQIIEWSVPVPEFVTEFEQNMHAVIIYENEALYGKTMSQMNELLVFVRVIGVTAKLLDAKNLRESEI</sequence>
<name>A0AAF3EE98_9BILA</name>
<reference evidence="2" key="1">
    <citation type="submission" date="2024-02" db="UniProtKB">
        <authorList>
            <consortium name="WormBaseParasite"/>
        </authorList>
    </citation>
    <scope>IDENTIFICATION</scope>
</reference>
<dbReference type="Proteomes" id="UP000887575">
    <property type="component" value="Unassembled WGS sequence"/>
</dbReference>
<proteinExistence type="predicted"/>